<dbReference type="EMBL" id="JBHUFV010000063">
    <property type="protein sequence ID" value="MFD1938347.1"/>
    <property type="molecule type" value="Genomic_DNA"/>
</dbReference>
<keyword evidence="4 7" id="KW-0812">Transmembrane</keyword>
<feature type="transmembrane region" description="Helical" evidence="7">
    <location>
        <begin position="176"/>
        <end position="200"/>
    </location>
</feature>
<protein>
    <submittedName>
        <fullName evidence="10">Carbohydrate ABC transporter permease</fullName>
    </submittedName>
</protein>
<feature type="transmembrane region" description="Helical" evidence="7">
    <location>
        <begin position="94"/>
        <end position="115"/>
    </location>
</feature>
<comment type="similarity">
    <text evidence="7">Belongs to the binding-protein-dependent transport system permease family.</text>
</comment>
<reference evidence="11" key="1">
    <citation type="journal article" date="2019" name="Int. J. Syst. Evol. Microbiol.">
        <title>The Global Catalogue of Microorganisms (GCM) 10K type strain sequencing project: providing services to taxonomists for standard genome sequencing and annotation.</title>
        <authorList>
            <consortium name="The Broad Institute Genomics Platform"/>
            <consortium name="The Broad Institute Genome Sequencing Center for Infectious Disease"/>
            <person name="Wu L."/>
            <person name="Ma J."/>
        </authorList>
    </citation>
    <scope>NUCLEOTIDE SEQUENCE [LARGE SCALE GENOMIC DNA]</scope>
    <source>
        <strain evidence="11">ICMP 6774ER</strain>
    </source>
</reference>
<feature type="transmembrane region" description="Helical" evidence="7">
    <location>
        <begin position="285"/>
        <end position="305"/>
    </location>
</feature>
<dbReference type="PROSITE" id="PS50928">
    <property type="entry name" value="ABC_TM1"/>
    <property type="match status" value="1"/>
</dbReference>
<sequence length="315" mass="34608">MTATAQPLTEPRRATAPPGGRRPRRRATEARWGLLMIAPLGLGLAVFYLWPMLQTFYFGFTEWGPFGDSTWTGLDNYRRLLTDGKVWAALRNSLAYTGLVLLGVPLALVFAVLLDQRKLRGRGLFRTLYFLPVVTMPSAVALLWQYLYNGDFGLVNQALATVGVAGPSWASDPGTAMFALAAIGVWMGFGYNLVILMAGLQTVPRQLYEAAAIDGAGTVRQFVSVTVPMISPTVFFVSVITVINGLQMFDLVYLMMPPGSPALPATQTIVHLFYQKSFVQNDPGYGAAIAVLLFVVVGLLTVLQFRLQRRWVHRG</sequence>
<feature type="domain" description="ABC transmembrane type-1" evidence="9">
    <location>
        <begin position="89"/>
        <end position="304"/>
    </location>
</feature>
<keyword evidence="2 7" id="KW-0813">Transport</keyword>
<keyword evidence="6 7" id="KW-0472">Membrane</keyword>
<evidence type="ECO:0000256" key="1">
    <source>
        <dbReference type="ARBA" id="ARBA00004651"/>
    </source>
</evidence>
<keyword evidence="11" id="KW-1185">Reference proteome</keyword>
<evidence type="ECO:0000256" key="3">
    <source>
        <dbReference type="ARBA" id="ARBA00022475"/>
    </source>
</evidence>
<comment type="subcellular location">
    <subcellularLocation>
        <location evidence="1 7">Cell membrane</location>
        <topology evidence="1 7">Multi-pass membrane protein</topology>
    </subcellularLocation>
</comment>
<dbReference type="Proteomes" id="UP001597368">
    <property type="component" value="Unassembled WGS sequence"/>
</dbReference>
<dbReference type="RefSeq" id="WP_379580332.1">
    <property type="nucleotide sequence ID" value="NZ_JBHUFV010000063.1"/>
</dbReference>
<organism evidence="10 11">
    <name type="scientific">Nonomuraea mangrovi</name>
    <dbReference type="NCBI Taxonomy" id="2316207"/>
    <lineage>
        <taxon>Bacteria</taxon>
        <taxon>Bacillati</taxon>
        <taxon>Actinomycetota</taxon>
        <taxon>Actinomycetes</taxon>
        <taxon>Streptosporangiales</taxon>
        <taxon>Streptosporangiaceae</taxon>
        <taxon>Nonomuraea</taxon>
    </lineage>
</organism>
<accession>A0ABW4TAC0</accession>
<evidence type="ECO:0000256" key="6">
    <source>
        <dbReference type="ARBA" id="ARBA00023136"/>
    </source>
</evidence>
<evidence type="ECO:0000256" key="7">
    <source>
        <dbReference type="RuleBase" id="RU363032"/>
    </source>
</evidence>
<dbReference type="CDD" id="cd06261">
    <property type="entry name" value="TM_PBP2"/>
    <property type="match status" value="1"/>
</dbReference>
<evidence type="ECO:0000259" key="9">
    <source>
        <dbReference type="PROSITE" id="PS50928"/>
    </source>
</evidence>
<feature type="transmembrane region" description="Helical" evidence="7">
    <location>
        <begin position="127"/>
        <end position="147"/>
    </location>
</feature>
<dbReference type="Gene3D" id="1.10.3720.10">
    <property type="entry name" value="MetI-like"/>
    <property type="match status" value="1"/>
</dbReference>
<evidence type="ECO:0000313" key="10">
    <source>
        <dbReference type="EMBL" id="MFD1938347.1"/>
    </source>
</evidence>
<evidence type="ECO:0000256" key="8">
    <source>
        <dbReference type="SAM" id="MobiDB-lite"/>
    </source>
</evidence>
<dbReference type="InterPro" id="IPR035906">
    <property type="entry name" value="MetI-like_sf"/>
</dbReference>
<feature type="transmembrane region" description="Helical" evidence="7">
    <location>
        <begin position="32"/>
        <end position="50"/>
    </location>
</feature>
<name>A0ABW4TAC0_9ACTN</name>
<keyword evidence="5 7" id="KW-1133">Transmembrane helix</keyword>
<dbReference type="InterPro" id="IPR000515">
    <property type="entry name" value="MetI-like"/>
</dbReference>
<dbReference type="SUPFAM" id="SSF161098">
    <property type="entry name" value="MetI-like"/>
    <property type="match status" value="1"/>
</dbReference>
<proteinExistence type="inferred from homology"/>
<evidence type="ECO:0000256" key="2">
    <source>
        <dbReference type="ARBA" id="ARBA00022448"/>
    </source>
</evidence>
<keyword evidence="3" id="KW-1003">Cell membrane</keyword>
<evidence type="ECO:0000256" key="5">
    <source>
        <dbReference type="ARBA" id="ARBA00022989"/>
    </source>
</evidence>
<comment type="caution">
    <text evidence="10">The sequence shown here is derived from an EMBL/GenBank/DDBJ whole genome shotgun (WGS) entry which is preliminary data.</text>
</comment>
<dbReference type="PANTHER" id="PTHR30193">
    <property type="entry name" value="ABC TRANSPORTER PERMEASE PROTEIN"/>
    <property type="match status" value="1"/>
</dbReference>
<gene>
    <name evidence="10" type="ORF">ACFSKW_43420</name>
</gene>
<dbReference type="InterPro" id="IPR051393">
    <property type="entry name" value="ABC_transporter_permease"/>
</dbReference>
<dbReference type="Pfam" id="PF00528">
    <property type="entry name" value="BPD_transp_1"/>
    <property type="match status" value="1"/>
</dbReference>
<evidence type="ECO:0000313" key="11">
    <source>
        <dbReference type="Proteomes" id="UP001597368"/>
    </source>
</evidence>
<feature type="region of interest" description="Disordered" evidence="8">
    <location>
        <begin position="1"/>
        <end position="26"/>
    </location>
</feature>
<evidence type="ECO:0000256" key="4">
    <source>
        <dbReference type="ARBA" id="ARBA00022692"/>
    </source>
</evidence>
<dbReference type="PANTHER" id="PTHR30193:SF41">
    <property type="entry name" value="DIACETYLCHITOBIOSE UPTAKE SYSTEM PERMEASE PROTEIN NGCF"/>
    <property type="match status" value="1"/>
</dbReference>